<evidence type="ECO:0000256" key="1">
    <source>
        <dbReference type="PROSITE-ProRule" id="PRU00325"/>
    </source>
</evidence>
<evidence type="ECO:0000313" key="4">
    <source>
        <dbReference type="EMBL" id="KAJ4344569.1"/>
    </source>
</evidence>
<name>A0A9W8X8Y2_9PLEO</name>
<evidence type="ECO:0000256" key="2">
    <source>
        <dbReference type="SAM" id="MobiDB-lite"/>
    </source>
</evidence>
<organism evidence="4 5">
    <name type="scientific">Didymosphaeria variabile</name>
    <dbReference type="NCBI Taxonomy" id="1932322"/>
    <lineage>
        <taxon>Eukaryota</taxon>
        <taxon>Fungi</taxon>
        <taxon>Dikarya</taxon>
        <taxon>Ascomycota</taxon>
        <taxon>Pezizomycotina</taxon>
        <taxon>Dothideomycetes</taxon>
        <taxon>Pleosporomycetidae</taxon>
        <taxon>Pleosporales</taxon>
        <taxon>Massarineae</taxon>
        <taxon>Didymosphaeriaceae</taxon>
        <taxon>Didymosphaeria</taxon>
    </lineage>
</organism>
<proteinExistence type="predicted"/>
<gene>
    <name evidence="4" type="ORF">N0V89_012313</name>
</gene>
<dbReference type="EMBL" id="JAPEUX010000010">
    <property type="protein sequence ID" value="KAJ4344569.1"/>
    <property type="molecule type" value="Genomic_DNA"/>
</dbReference>
<dbReference type="InterPro" id="IPR007527">
    <property type="entry name" value="Znf_SWIM"/>
</dbReference>
<keyword evidence="1" id="KW-0479">Metal-binding</keyword>
<keyword evidence="1" id="KW-0863">Zinc-finger</keyword>
<comment type="caution">
    <text evidence="4">The sequence shown here is derived from an EMBL/GenBank/DDBJ whole genome shotgun (WGS) entry which is preliminary data.</text>
</comment>
<keyword evidence="1" id="KW-0862">Zinc</keyword>
<feature type="compositionally biased region" description="Low complexity" evidence="2">
    <location>
        <begin position="36"/>
        <end position="45"/>
    </location>
</feature>
<dbReference type="AlphaFoldDB" id="A0A9W8X8Y2"/>
<dbReference type="OrthoDB" id="5387895at2759"/>
<protein>
    <recommendedName>
        <fullName evidence="3">SWIM-type domain-containing protein</fullName>
    </recommendedName>
</protein>
<dbReference type="RefSeq" id="XP_056065021.1">
    <property type="nucleotide sequence ID" value="XM_056221034.1"/>
</dbReference>
<reference evidence="4" key="1">
    <citation type="submission" date="2022-10" db="EMBL/GenBank/DDBJ databases">
        <title>Tapping the CABI collections for fungal endophytes: first genome assemblies for Collariella, Neodidymelliopsis, Ascochyta clinopodiicola, Didymella pomorum, Didymosphaeria variabile, Neocosmospora piperis and Neocucurbitaria cava.</title>
        <authorList>
            <person name="Hill R."/>
        </authorList>
    </citation>
    <scope>NUCLEOTIDE SEQUENCE</scope>
    <source>
        <strain evidence="4">IMI 356815</strain>
    </source>
</reference>
<dbReference type="GeneID" id="80915843"/>
<feature type="region of interest" description="Disordered" evidence="2">
    <location>
        <begin position="18"/>
        <end position="45"/>
    </location>
</feature>
<feature type="domain" description="SWIM-type" evidence="3">
    <location>
        <begin position="103"/>
        <end position="137"/>
    </location>
</feature>
<accession>A0A9W8X8Y2</accession>
<evidence type="ECO:0000313" key="5">
    <source>
        <dbReference type="Proteomes" id="UP001140513"/>
    </source>
</evidence>
<dbReference type="Proteomes" id="UP001140513">
    <property type="component" value="Unassembled WGS sequence"/>
</dbReference>
<keyword evidence="5" id="KW-1185">Reference proteome</keyword>
<dbReference type="PROSITE" id="PS50966">
    <property type="entry name" value="ZF_SWIM"/>
    <property type="match status" value="1"/>
</dbReference>
<dbReference type="GO" id="GO:0008270">
    <property type="term" value="F:zinc ion binding"/>
    <property type="evidence" value="ECO:0007669"/>
    <property type="project" value="UniProtKB-KW"/>
</dbReference>
<sequence length="452" mass="51125">MSAEQLSKLSLSDSMVTTRAGAARLRTGPPQTPQGSLTSSPISPTPSLIESTNGHVYDISAFDEDLRRRAKIGLVKDDNNIRMRFCGENDDGTKYFFHLDDDITVKLEEERVPKCSCGSVQDRKACKHIFWILGQLSSVLPKNQTIQLAEDGSSVKNTHPAEVLQMRSLRDFADHLHWVVEDEDLPETEELVDEVDNMMSCFEPTGLLPAEFKSEDTRELSDLSRMFREIRSIIVEHAIRYPAFFMQLQEKCTPEFQVQVFFEKINKRVDGVFNALDEYIEKGPTNQRSESLDVVSCAARLGCLVEKVEEYRDDSLHSDAGERRDDTEIEKLAAVAYLRILDEVTRRNYNAYADNTWGMPMPPSDPSKNNLFVCLIGSASEENGFFILDNLRDMAPHIVRHHSVDLGDIENRLRNTTLTPPAYLNALRTLIQDKRKRAASQSGGSSAKRTMQ</sequence>
<evidence type="ECO:0000259" key="3">
    <source>
        <dbReference type="PROSITE" id="PS50966"/>
    </source>
</evidence>